<organism evidence="2 3">
    <name type="scientific">Aurantimicrobium minutum</name>
    <dbReference type="NCBI Taxonomy" id="708131"/>
    <lineage>
        <taxon>Bacteria</taxon>
        <taxon>Bacillati</taxon>
        <taxon>Actinomycetota</taxon>
        <taxon>Actinomycetes</taxon>
        <taxon>Micrococcales</taxon>
        <taxon>Microbacteriaceae</taxon>
        <taxon>Aurantimicrobium</taxon>
    </lineage>
</organism>
<dbReference type="GO" id="GO:0046872">
    <property type="term" value="F:metal ion binding"/>
    <property type="evidence" value="ECO:0007669"/>
    <property type="project" value="InterPro"/>
</dbReference>
<dbReference type="Gene3D" id="3.30.70.100">
    <property type="match status" value="1"/>
</dbReference>
<proteinExistence type="predicted"/>
<gene>
    <name evidence="2" type="ORF">AUMI_115130</name>
</gene>
<dbReference type="Proteomes" id="UP000243847">
    <property type="component" value="Chromosome sequence1"/>
</dbReference>
<evidence type="ECO:0000313" key="2">
    <source>
        <dbReference type="EMBL" id="BAV00056.1"/>
    </source>
</evidence>
<reference evidence="2 3" key="1">
    <citation type="journal article" date="2016" name="Genome Announc.">
        <title>Complete Genome Sequence of Aurantimicrobium minutum Type Strain KNCT, a Planktonic Ultramicrobacterium Isolated from River Water.</title>
        <authorList>
            <person name="Nakai R."/>
            <person name="Fujisawa T."/>
            <person name="Nakamura Y."/>
            <person name="Nishide H."/>
            <person name="Uchiyama I."/>
            <person name="Baba T."/>
            <person name="Toyoda A."/>
            <person name="Fujiyama A."/>
            <person name="Naganuma T."/>
            <person name="Niki H."/>
        </authorList>
    </citation>
    <scope>NUCLEOTIDE SEQUENCE [LARGE SCALE GENOMIC DNA]</scope>
    <source>
        <strain evidence="2 3">KNC</strain>
    </source>
</reference>
<dbReference type="EMBL" id="AP017457">
    <property type="protein sequence ID" value="BAV00056.1"/>
    <property type="molecule type" value="Genomic_DNA"/>
</dbReference>
<dbReference type="PROSITE" id="PS50846">
    <property type="entry name" value="HMA_2"/>
    <property type="match status" value="1"/>
</dbReference>
<sequence length="50" mass="5234">MTTEVSRLDHVTAVEVDLDAGKVTVESTESIPEQAVIDAIQEAGYSAVAS</sequence>
<evidence type="ECO:0000259" key="1">
    <source>
        <dbReference type="PROSITE" id="PS50846"/>
    </source>
</evidence>
<feature type="domain" description="HMA" evidence="1">
    <location>
        <begin position="1"/>
        <end position="48"/>
    </location>
</feature>
<dbReference type="AlphaFoldDB" id="A0A173LYL2"/>
<name>A0A173LYL2_9MICO</name>
<accession>A0A173LYL2</accession>
<evidence type="ECO:0000313" key="3">
    <source>
        <dbReference type="Proteomes" id="UP000243847"/>
    </source>
</evidence>
<dbReference type="InterPro" id="IPR006121">
    <property type="entry name" value="HMA_dom"/>
</dbReference>
<dbReference type="KEGG" id="amin:AUMI_115130"/>
<dbReference type="InterPro" id="IPR036163">
    <property type="entry name" value="HMA_dom_sf"/>
</dbReference>
<dbReference type="Pfam" id="PF00403">
    <property type="entry name" value="HMA"/>
    <property type="match status" value="1"/>
</dbReference>
<protein>
    <submittedName>
        <fullName evidence="2">Heavy metal transport/detoxification protein</fullName>
    </submittedName>
</protein>
<dbReference type="CDD" id="cd00371">
    <property type="entry name" value="HMA"/>
    <property type="match status" value="1"/>
</dbReference>
<dbReference type="SUPFAM" id="SSF55008">
    <property type="entry name" value="HMA, heavy metal-associated domain"/>
    <property type="match status" value="1"/>
</dbReference>